<dbReference type="GO" id="GO:0030389">
    <property type="term" value="P:fructosamine metabolic process"/>
    <property type="evidence" value="ECO:0007669"/>
    <property type="project" value="TreeGrafter"/>
</dbReference>
<dbReference type="Ensembl" id="ENSPCET00000025696.1">
    <property type="protein sequence ID" value="ENSPCEP00000024860.1"/>
    <property type="gene ID" value="ENSPCEG00000018785.1"/>
</dbReference>
<evidence type="ECO:0000256" key="5">
    <source>
        <dbReference type="ARBA" id="ARBA00022777"/>
    </source>
</evidence>
<dbReference type="PANTHER" id="PTHR12149:SF9">
    <property type="entry name" value="FRUCTOSAMINE-3-KINASE"/>
    <property type="match status" value="1"/>
</dbReference>
<evidence type="ECO:0000256" key="6">
    <source>
        <dbReference type="ARBA" id="ARBA00022840"/>
    </source>
</evidence>
<evidence type="ECO:0000256" key="4">
    <source>
        <dbReference type="ARBA" id="ARBA00022741"/>
    </source>
</evidence>
<name>A0A8C8VQI6_9SAUR</name>
<evidence type="ECO:0000256" key="1">
    <source>
        <dbReference type="ARBA" id="ARBA00009460"/>
    </source>
</evidence>
<dbReference type="Gene3D" id="3.90.1200.10">
    <property type="match status" value="2"/>
</dbReference>
<evidence type="ECO:0000313" key="10">
    <source>
        <dbReference type="Ensembl" id="ENSPCEP00000024860.1"/>
    </source>
</evidence>
<sequence length="512" mass="58824">MEAALRRELGTSVLRPTGHSGGGCISQGQSYDTDRGRVYVKSNSKEEARRMFEGEMESLSAILQTQTVKVPKPIKVIDVPGGSTLFVMEHLEMRSLNRHSEKLGTQLADLHLHNQKLGEKLKKEGNTIGKSEGQTDIQFVDRFGFHTVTCCGYLPQVNDWQNDWVTFYARQRIQPQMDMLEKNSGDREARELWAQLQRMQLTGRCCGFEDWMFSWLLYPTKPNGYQKTFHGRGSFLNINMDMHPEQQSFQARKMFEGEMASLEAIQKTNTVRVPLPIKVIDLPGDGAMFVMEYLQMKNLNKYSAKLGQQVADLHLHNQKIGEKLKKEGNTVGKGAGHSESQYVDKFGFHTVTCCGYIQQVNEWQSDWPTFFIRHRLQAQMDLIEKDYGDREARELWSQLKLMIPEMFCNVEIYPALLHGDLWAGNVAEDDFGPMVFDPASFYGHSEFDLAIAGMFGGFTSPFFSAYHSKIRKAPGFEKRNKLYQLFNYINHWNHFGTEYRGPTLNVMRKLIK</sequence>
<evidence type="ECO:0000256" key="2">
    <source>
        <dbReference type="ARBA" id="ARBA00011961"/>
    </source>
</evidence>
<dbReference type="PANTHER" id="PTHR12149">
    <property type="entry name" value="FRUCTOSAMINE 3 KINASE-RELATED PROTEIN"/>
    <property type="match status" value="1"/>
</dbReference>
<dbReference type="GO" id="GO:0016301">
    <property type="term" value="F:kinase activity"/>
    <property type="evidence" value="ECO:0007669"/>
    <property type="project" value="UniProtKB-KW"/>
</dbReference>
<dbReference type="SUPFAM" id="SSF56112">
    <property type="entry name" value="Protein kinase-like (PK-like)"/>
    <property type="match status" value="2"/>
</dbReference>
<comment type="similarity">
    <text evidence="1">Belongs to the fructosamine kinase family.</text>
</comment>
<comment type="catalytic activity">
    <reaction evidence="8">
        <text>N(6)-(D-psicosyl)-L-lysyl-[protein] + ATP = N(6)-(3-O-phospho-D-psicosyl)-L-lysyl-[protein] + ADP + H(+)</text>
        <dbReference type="Rhea" id="RHEA:61392"/>
        <dbReference type="Rhea" id="RHEA-COMP:15796"/>
        <dbReference type="Rhea" id="RHEA-COMP:15797"/>
        <dbReference type="ChEBI" id="CHEBI:15378"/>
        <dbReference type="ChEBI" id="CHEBI:30616"/>
        <dbReference type="ChEBI" id="CHEBI:144621"/>
        <dbReference type="ChEBI" id="CHEBI:144622"/>
        <dbReference type="ChEBI" id="CHEBI:456216"/>
    </reaction>
    <physiologicalReaction direction="left-to-right" evidence="8">
        <dbReference type="Rhea" id="RHEA:61393"/>
    </physiologicalReaction>
</comment>
<reference evidence="10" key="1">
    <citation type="submission" date="2025-08" db="UniProtKB">
        <authorList>
            <consortium name="Ensembl"/>
        </authorList>
    </citation>
    <scope>IDENTIFICATION</scope>
</reference>
<evidence type="ECO:0000256" key="3">
    <source>
        <dbReference type="ARBA" id="ARBA00022679"/>
    </source>
</evidence>
<evidence type="ECO:0000313" key="11">
    <source>
        <dbReference type="Proteomes" id="UP000694393"/>
    </source>
</evidence>
<dbReference type="Proteomes" id="UP000694393">
    <property type="component" value="Unplaced"/>
</dbReference>
<dbReference type="Gene3D" id="3.30.200.20">
    <property type="entry name" value="Phosphorylase Kinase, domain 1"/>
    <property type="match status" value="1"/>
</dbReference>
<dbReference type="EC" id="2.7.1.172" evidence="2"/>
<comment type="catalytic activity">
    <reaction evidence="7">
        <text>N(6)-D-ribulosyl-L-lysyl-[protein] + ATP = N(6)-(3-O-phospho-D-ribulosyl)-L-lysyl-[protein] + ADP + H(+)</text>
        <dbReference type="Rhea" id="RHEA:48432"/>
        <dbReference type="Rhea" id="RHEA-COMP:12103"/>
        <dbReference type="Rhea" id="RHEA-COMP:12104"/>
        <dbReference type="ChEBI" id="CHEBI:15378"/>
        <dbReference type="ChEBI" id="CHEBI:30616"/>
        <dbReference type="ChEBI" id="CHEBI:90418"/>
        <dbReference type="ChEBI" id="CHEBI:90420"/>
        <dbReference type="ChEBI" id="CHEBI:456216"/>
        <dbReference type="EC" id="2.7.1.172"/>
    </reaction>
    <physiologicalReaction direction="left-to-right" evidence="7">
        <dbReference type="Rhea" id="RHEA:48433"/>
    </physiologicalReaction>
</comment>
<dbReference type="GO" id="GO:0005524">
    <property type="term" value="F:ATP binding"/>
    <property type="evidence" value="ECO:0007669"/>
    <property type="project" value="UniProtKB-KW"/>
</dbReference>
<proteinExistence type="inferred from homology"/>
<dbReference type="GO" id="GO:0005829">
    <property type="term" value="C:cytosol"/>
    <property type="evidence" value="ECO:0007669"/>
    <property type="project" value="UniProtKB-ARBA"/>
</dbReference>
<keyword evidence="3" id="KW-0808">Transferase</keyword>
<reference evidence="10" key="2">
    <citation type="submission" date="2025-09" db="UniProtKB">
        <authorList>
            <consortium name="Ensembl"/>
        </authorList>
    </citation>
    <scope>IDENTIFICATION</scope>
</reference>
<dbReference type="Pfam" id="PF03881">
    <property type="entry name" value="Fructosamin_kin"/>
    <property type="match status" value="2"/>
</dbReference>
<keyword evidence="6" id="KW-0067">ATP-binding</keyword>
<dbReference type="InterPro" id="IPR011009">
    <property type="entry name" value="Kinase-like_dom_sf"/>
</dbReference>
<evidence type="ECO:0000256" key="7">
    <source>
        <dbReference type="ARBA" id="ARBA00048655"/>
    </source>
</evidence>
<keyword evidence="5" id="KW-0418">Kinase</keyword>
<dbReference type="GO" id="GO:0102193">
    <property type="term" value="F:protein-ribulosamine 3-kinase activity"/>
    <property type="evidence" value="ECO:0007669"/>
    <property type="project" value="UniProtKB-EC"/>
</dbReference>
<dbReference type="FunFam" id="3.30.200.20:FF:000264">
    <property type="entry name" value="Protein-ribulosamine 3-kinase, chloroplastic"/>
    <property type="match status" value="1"/>
</dbReference>
<dbReference type="AlphaFoldDB" id="A0A8C8VQI6"/>
<dbReference type="InterPro" id="IPR016477">
    <property type="entry name" value="Fructo-/Ketosamine-3-kinase"/>
</dbReference>
<accession>A0A8C8VQI6</accession>
<organism evidence="10 11">
    <name type="scientific">Pelusios castaneus</name>
    <name type="common">West African mud turtle</name>
    <dbReference type="NCBI Taxonomy" id="367368"/>
    <lineage>
        <taxon>Eukaryota</taxon>
        <taxon>Metazoa</taxon>
        <taxon>Chordata</taxon>
        <taxon>Craniata</taxon>
        <taxon>Vertebrata</taxon>
        <taxon>Euteleostomi</taxon>
        <taxon>Archelosauria</taxon>
        <taxon>Testudinata</taxon>
        <taxon>Testudines</taxon>
        <taxon>Pleurodira</taxon>
        <taxon>Pelomedusidae</taxon>
        <taxon>Pelusios</taxon>
    </lineage>
</organism>
<evidence type="ECO:0000256" key="9">
    <source>
        <dbReference type="SAM" id="MobiDB-lite"/>
    </source>
</evidence>
<keyword evidence="4" id="KW-0547">Nucleotide-binding</keyword>
<dbReference type="FunFam" id="3.90.1200.10:FF:000003">
    <property type="entry name" value="fructosamine-3-kinase isoform X1"/>
    <property type="match status" value="1"/>
</dbReference>
<feature type="region of interest" description="Disordered" evidence="9">
    <location>
        <begin position="1"/>
        <end position="31"/>
    </location>
</feature>
<keyword evidence="11" id="KW-1185">Reference proteome</keyword>
<protein>
    <recommendedName>
        <fullName evidence="2">protein-ribulosamine 3-kinase</fullName>
        <ecNumber evidence="2">2.7.1.172</ecNumber>
    </recommendedName>
</protein>
<evidence type="ECO:0000256" key="8">
    <source>
        <dbReference type="ARBA" id="ARBA00050767"/>
    </source>
</evidence>